<dbReference type="Proteomes" id="UP000230002">
    <property type="component" value="Unassembled WGS sequence"/>
</dbReference>
<evidence type="ECO:0000313" key="20">
    <source>
        <dbReference type="Proteomes" id="UP000230002"/>
    </source>
</evidence>
<evidence type="ECO:0000259" key="18">
    <source>
        <dbReference type="Pfam" id="PF03443"/>
    </source>
</evidence>
<keyword evidence="9" id="KW-0503">Monooxygenase</keyword>
<dbReference type="PANTHER" id="PTHR33353">
    <property type="entry name" value="PUTATIVE (AFU_ORTHOLOGUE AFUA_1G12560)-RELATED"/>
    <property type="match status" value="1"/>
</dbReference>
<dbReference type="GO" id="GO:0005576">
    <property type="term" value="C:extracellular region"/>
    <property type="evidence" value="ECO:0007669"/>
    <property type="project" value="UniProtKB-SubCell"/>
</dbReference>
<evidence type="ECO:0000256" key="14">
    <source>
        <dbReference type="ARBA" id="ARBA00045077"/>
    </source>
</evidence>
<evidence type="ECO:0000256" key="13">
    <source>
        <dbReference type="ARBA" id="ARBA00044502"/>
    </source>
</evidence>
<evidence type="ECO:0000256" key="3">
    <source>
        <dbReference type="ARBA" id="ARBA00022525"/>
    </source>
</evidence>
<dbReference type="GO" id="GO:0004497">
    <property type="term" value="F:monooxygenase activity"/>
    <property type="evidence" value="ECO:0007669"/>
    <property type="project" value="UniProtKB-KW"/>
</dbReference>
<dbReference type="PANTHER" id="PTHR33353:SF10">
    <property type="entry name" value="ENDO-BETA-1,4-GLUCANASE D"/>
    <property type="match status" value="1"/>
</dbReference>
<evidence type="ECO:0000313" key="19">
    <source>
        <dbReference type="EMBL" id="PIL34381.1"/>
    </source>
</evidence>
<evidence type="ECO:0000256" key="7">
    <source>
        <dbReference type="ARBA" id="ARBA00023002"/>
    </source>
</evidence>
<keyword evidence="11" id="KW-0119">Carbohydrate metabolism</keyword>
<keyword evidence="3" id="KW-0964">Secreted</keyword>
<evidence type="ECO:0000256" key="4">
    <source>
        <dbReference type="ARBA" id="ARBA00022723"/>
    </source>
</evidence>
<keyword evidence="6" id="KW-0136">Cellulose degradation</keyword>
<evidence type="ECO:0000256" key="5">
    <source>
        <dbReference type="ARBA" id="ARBA00022729"/>
    </source>
</evidence>
<evidence type="ECO:0000256" key="10">
    <source>
        <dbReference type="ARBA" id="ARBA00023157"/>
    </source>
</evidence>
<feature type="region of interest" description="Disordered" evidence="16">
    <location>
        <begin position="244"/>
        <end position="339"/>
    </location>
</feature>
<keyword evidence="5 17" id="KW-0732">Signal</keyword>
<dbReference type="OrthoDB" id="4849160at2759"/>
<feature type="compositionally biased region" description="Low complexity" evidence="16">
    <location>
        <begin position="244"/>
        <end position="292"/>
    </location>
</feature>
<accession>A0A2G8SKT9</accession>
<evidence type="ECO:0000256" key="16">
    <source>
        <dbReference type="SAM" id="MobiDB-lite"/>
    </source>
</evidence>
<dbReference type="CDD" id="cd21175">
    <property type="entry name" value="LPMO_AA9"/>
    <property type="match status" value="1"/>
</dbReference>
<dbReference type="EMBL" id="AYKW01000005">
    <property type="protein sequence ID" value="PIL34381.1"/>
    <property type="molecule type" value="Genomic_DNA"/>
</dbReference>
<comment type="caution">
    <text evidence="19">The sequence shown here is derived from an EMBL/GenBank/DDBJ whole genome shotgun (WGS) entry which is preliminary data.</text>
</comment>
<dbReference type="EC" id="1.14.99.56" evidence="15"/>
<evidence type="ECO:0000256" key="1">
    <source>
        <dbReference type="ARBA" id="ARBA00001973"/>
    </source>
</evidence>
<keyword evidence="8" id="KW-0186">Copper</keyword>
<dbReference type="AlphaFoldDB" id="A0A2G8SKT9"/>
<evidence type="ECO:0000256" key="8">
    <source>
        <dbReference type="ARBA" id="ARBA00023008"/>
    </source>
</evidence>
<comment type="catalytic activity">
    <reaction evidence="14">
        <text>[(1-&gt;4)-beta-D-glucosyl]n+m + reduced acceptor + O2 = 4-dehydro-beta-D-glucosyl-[(1-&gt;4)-beta-D-glucosyl]n-1 + [(1-&gt;4)-beta-D-glucosyl]m + acceptor + H2O.</text>
        <dbReference type="EC" id="1.14.99.56"/>
    </reaction>
</comment>
<keyword evidence="7" id="KW-0560">Oxidoreductase</keyword>
<keyword evidence="20" id="KW-1185">Reference proteome</keyword>
<feature type="compositionally biased region" description="Low complexity" evidence="16">
    <location>
        <begin position="304"/>
        <end position="334"/>
    </location>
</feature>
<evidence type="ECO:0000256" key="15">
    <source>
        <dbReference type="ARBA" id="ARBA00047174"/>
    </source>
</evidence>
<feature type="region of interest" description="Disordered" evidence="16">
    <location>
        <begin position="195"/>
        <end position="214"/>
    </location>
</feature>
<comment type="similarity">
    <text evidence="13">Belongs to the polysaccharide monooxygenase AA9 family.</text>
</comment>
<comment type="cofactor">
    <cofactor evidence="1">
        <name>Cu(2+)</name>
        <dbReference type="ChEBI" id="CHEBI:29036"/>
    </cofactor>
</comment>
<proteinExistence type="inferred from homology"/>
<evidence type="ECO:0000256" key="12">
    <source>
        <dbReference type="ARBA" id="ARBA00023326"/>
    </source>
</evidence>
<comment type="subcellular location">
    <subcellularLocation>
        <location evidence="2">Secreted</location>
    </subcellularLocation>
</comment>
<protein>
    <recommendedName>
        <fullName evidence="15">lytic cellulose monooxygenase (C4-dehydrogenating)</fullName>
        <ecNumber evidence="15">1.14.99.56</ecNumber>
    </recommendedName>
</protein>
<evidence type="ECO:0000256" key="2">
    <source>
        <dbReference type="ARBA" id="ARBA00004613"/>
    </source>
</evidence>
<dbReference type="InterPro" id="IPR005103">
    <property type="entry name" value="AA9_LPMO"/>
</dbReference>
<keyword evidence="12" id="KW-0624">Polysaccharide degradation</keyword>
<organism evidence="19 20">
    <name type="scientific">Ganoderma sinense ZZ0214-1</name>
    <dbReference type="NCBI Taxonomy" id="1077348"/>
    <lineage>
        <taxon>Eukaryota</taxon>
        <taxon>Fungi</taxon>
        <taxon>Dikarya</taxon>
        <taxon>Basidiomycota</taxon>
        <taxon>Agaricomycotina</taxon>
        <taxon>Agaricomycetes</taxon>
        <taxon>Polyporales</taxon>
        <taxon>Polyporaceae</taxon>
        <taxon>Ganoderma</taxon>
    </lineage>
</organism>
<keyword evidence="4" id="KW-0479">Metal-binding</keyword>
<evidence type="ECO:0000256" key="11">
    <source>
        <dbReference type="ARBA" id="ARBA00023277"/>
    </source>
</evidence>
<keyword evidence="10" id="KW-1015">Disulfide bond</keyword>
<name>A0A2G8SKT9_9APHY</name>
<evidence type="ECO:0000256" key="6">
    <source>
        <dbReference type="ARBA" id="ARBA00023001"/>
    </source>
</evidence>
<feature type="chain" id="PRO_5013822643" description="lytic cellulose monooxygenase (C4-dehydrogenating)" evidence="17">
    <location>
        <begin position="21"/>
        <end position="366"/>
    </location>
</feature>
<reference evidence="19 20" key="1">
    <citation type="journal article" date="2015" name="Sci. Rep.">
        <title>Chromosome-level genome map provides insights into diverse defense mechanisms in the medicinal fungus Ganoderma sinense.</title>
        <authorList>
            <person name="Zhu Y."/>
            <person name="Xu J."/>
            <person name="Sun C."/>
            <person name="Zhou S."/>
            <person name="Xu H."/>
            <person name="Nelson D.R."/>
            <person name="Qian J."/>
            <person name="Song J."/>
            <person name="Luo H."/>
            <person name="Xiang L."/>
            <person name="Li Y."/>
            <person name="Xu Z."/>
            <person name="Ji A."/>
            <person name="Wang L."/>
            <person name="Lu S."/>
            <person name="Hayward A."/>
            <person name="Sun W."/>
            <person name="Li X."/>
            <person name="Schwartz D.C."/>
            <person name="Wang Y."/>
            <person name="Chen S."/>
        </authorList>
    </citation>
    <scope>NUCLEOTIDE SEQUENCE [LARGE SCALE GENOMIC DNA]</scope>
    <source>
        <strain evidence="19 20">ZZ0214-1</strain>
    </source>
</reference>
<evidence type="ECO:0000256" key="9">
    <source>
        <dbReference type="ARBA" id="ARBA00023033"/>
    </source>
</evidence>
<feature type="domain" description="Auxiliary Activity family 9 catalytic" evidence="18">
    <location>
        <begin position="21"/>
        <end position="227"/>
    </location>
</feature>
<dbReference type="InterPro" id="IPR049892">
    <property type="entry name" value="AA9"/>
</dbReference>
<dbReference type="GO" id="GO:0046872">
    <property type="term" value="F:metal ion binding"/>
    <property type="evidence" value="ECO:0007669"/>
    <property type="project" value="UniProtKB-KW"/>
</dbReference>
<dbReference type="GO" id="GO:0030245">
    <property type="term" value="P:cellulose catabolic process"/>
    <property type="evidence" value="ECO:0007669"/>
    <property type="project" value="UniProtKB-KW"/>
</dbReference>
<evidence type="ECO:0000256" key="17">
    <source>
        <dbReference type="SAM" id="SignalP"/>
    </source>
</evidence>
<dbReference type="STRING" id="1077348.A0A2G8SKT9"/>
<feature type="signal peptide" evidence="17">
    <location>
        <begin position="1"/>
        <end position="20"/>
    </location>
</feature>
<sequence length="366" mass="38227">MFLYYILTLFLVALATQVAAHGYLSEVSIDGQTYVGNVPNQTPKDSPIRLIDDIDPVKGASNPNLSCGQNAQNAALVVPANPGSQVAFSWASGNGGNWPHNTGPLMTYMALCEGTTCDKYDATNANWFKIDEAGLKPDGSGWWQQDIMNGQSYTLTLPDDIAPGEYLIRHEIIALQIALSVGGAEFYPSCTQVRVGGSGSGTPSPTVHFPGAYSDTDPGIYTPDVYNPGFTYVFPGPAIASFGTGTGNSSSGTTPTGSSPSSSPAPSAPTSTSSIDPPSSSSNPISSTASTADGGDPTTTFLPSSTMSSGSTSVSSATTTSASDAASSTSSSSSCWDQNGKKHLHNWARDWLETRRVIKIRRSRLH</sequence>
<dbReference type="Gene3D" id="2.70.50.70">
    <property type="match status" value="1"/>
</dbReference>
<dbReference type="Pfam" id="PF03443">
    <property type="entry name" value="AA9"/>
    <property type="match status" value="1"/>
</dbReference>
<gene>
    <name evidence="19" type="ORF">GSI_03156</name>
</gene>